<comment type="caution">
    <text evidence="1">The sequence shown here is derived from an EMBL/GenBank/DDBJ whole genome shotgun (WGS) entry which is preliminary data.</text>
</comment>
<evidence type="ECO:0000313" key="1">
    <source>
        <dbReference type="EMBL" id="KAJ8939846.1"/>
    </source>
</evidence>
<keyword evidence="2" id="KW-1185">Reference proteome</keyword>
<evidence type="ECO:0000313" key="2">
    <source>
        <dbReference type="Proteomes" id="UP001162162"/>
    </source>
</evidence>
<proteinExistence type="predicted"/>
<reference evidence="1" key="1">
    <citation type="journal article" date="2023" name="Insect Mol. Biol.">
        <title>Genome sequencing provides insights into the evolution of gene families encoding plant cell wall-degrading enzymes in longhorned beetles.</title>
        <authorList>
            <person name="Shin N.R."/>
            <person name="Okamura Y."/>
            <person name="Kirsch R."/>
            <person name="Pauchet Y."/>
        </authorList>
    </citation>
    <scope>NUCLEOTIDE SEQUENCE</scope>
    <source>
        <strain evidence="1">AMC_N1</strain>
    </source>
</reference>
<sequence length="98" mass="11015">MTHGWERAYNPPALGMGAQEHDLYGGHYNVSDEEVSLYVGESSGRPRFLPSSLSQRVSSTVDKRSKGAKLTLEVISQKLIFCYISGTRRVIEFVKKKH</sequence>
<accession>A0AAV8XMP3</accession>
<dbReference type="Proteomes" id="UP001162162">
    <property type="component" value="Unassembled WGS sequence"/>
</dbReference>
<dbReference type="AlphaFoldDB" id="A0AAV8XMP3"/>
<organism evidence="1 2">
    <name type="scientific">Aromia moschata</name>
    <dbReference type="NCBI Taxonomy" id="1265417"/>
    <lineage>
        <taxon>Eukaryota</taxon>
        <taxon>Metazoa</taxon>
        <taxon>Ecdysozoa</taxon>
        <taxon>Arthropoda</taxon>
        <taxon>Hexapoda</taxon>
        <taxon>Insecta</taxon>
        <taxon>Pterygota</taxon>
        <taxon>Neoptera</taxon>
        <taxon>Endopterygota</taxon>
        <taxon>Coleoptera</taxon>
        <taxon>Polyphaga</taxon>
        <taxon>Cucujiformia</taxon>
        <taxon>Chrysomeloidea</taxon>
        <taxon>Cerambycidae</taxon>
        <taxon>Cerambycinae</taxon>
        <taxon>Callichromatini</taxon>
        <taxon>Aromia</taxon>
    </lineage>
</organism>
<name>A0AAV8XMP3_9CUCU</name>
<protein>
    <submittedName>
        <fullName evidence="1">Uncharacterized protein</fullName>
    </submittedName>
</protein>
<gene>
    <name evidence="1" type="ORF">NQ318_011854</name>
</gene>
<dbReference type="EMBL" id="JAPWTK010000464">
    <property type="protein sequence ID" value="KAJ8939846.1"/>
    <property type="molecule type" value="Genomic_DNA"/>
</dbReference>